<organism evidence="2 3">
    <name type="scientific">Tepidibacter hydrothermalis</name>
    <dbReference type="NCBI Taxonomy" id="3036126"/>
    <lineage>
        <taxon>Bacteria</taxon>
        <taxon>Bacillati</taxon>
        <taxon>Bacillota</taxon>
        <taxon>Clostridia</taxon>
        <taxon>Peptostreptococcales</taxon>
        <taxon>Peptostreptococcaceae</taxon>
        <taxon>Tepidibacter</taxon>
    </lineage>
</organism>
<dbReference type="RefSeq" id="WP_277730671.1">
    <property type="nucleotide sequence ID" value="NZ_CP120733.1"/>
</dbReference>
<dbReference type="Proteomes" id="UP001222800">
    <property type="component" value="Chromosome"/>
</dbReference>
<proteinExistence type="predicted"/>
<dbReference type="EMBL" id="CP120733">
    <property type="protein sequence ID" value="WFD08759.1"/>
    <property type="molecule type" value="Genomic_DNA"/>
</dbReference>
<gene>
    <name evidence="2" type="ORF">P4S50_10150</name>
</gene>
<protein>
    <submittedName>
        <fullName evidence="2">Uncharacterized protein</fullName>
    </submittedName>
</protein>
<keyword evidence="3" id="KW-1185">Reference proteome</keyword>
<feature type="coiled-coil region" evidence="1">
    <location>
        <begin position="121"/>
        <end position="148"/>
    </location>
</feature>
<sequence length="191" mass="23226">MASGCLIDKIKKMNNEFELLSERNNYLIEQINVEIMHRDIKKYLDDNDIYYKYDNHFFYLDKAHNKRIRIDDWSMLFSFRNLEVSESFNICLDEFSTFNNHFKVGNRVISLNENGIFTTENEVIEKIIIEYEQIINNLKRNIQYIENNIDIEKYTYYYEEYYCLGQANNNKYFSIEELINCIGGYYKNFKI</sequence>
<evidence type="ECO:0000256" key="1">
    <source>
        <dbReference type="SAM" id="Coils"/>
    </source>
</evidence>
<reference evidence="2 3" key="1">
    <citation type="submission" date="2023-03" db="EMBL/GenBank/DDBJ databases">
        <title>Complete genome sequence of Tepidibacter sp. SWIR-1, isolated from a deep-sea hydrothermal vent.</title>
        <authorList>
            <person name="Li X."/>
        </authorList>
    </citation>
    <scope>NUCLEOTIDE SEQUENCE [LARGE SCALE GENOMIC DNA]</scope>
    <source>
        <strain evidence="2 3">SWIR-1</strain>
    </source>
</reference>
<keyword evidence="1" id="KW-0175">Coiled coil</keyword>
<name>A0ABY8EAC6_9FIRM</name>
<accession>A0ABY8EAC6</accession>
<evidence type="ECO:0000313" key="3">
    <source>
        <dbReference type="Proteomes" id="UP001222800"/>
    </source>
</evidence>
<evidence type="ECO:0000313" key="2">
    <source>
        <dbReference type="EMBL" id="WFD08759.1"/>
    </source>
</evidence>